<evidence type="ECO:0000313" key="12">
    <source>
        <dbReference type="EnsemblMetazoa" id="ADAC010027-PA"/>
    </source>
</evidence>
<keyword evidence="3 9" id="KW-0812">Transmembrane</keyword>
<dbReference type="STRING" id="43151.W5J4W1"/>
<dbReference type="GO" id="GO:0006888">
    <property type="term" value="P:endoplasmic reticulum to Golgi vesicle-mediated transport"/>
    <property type="evidence" value="ECO:0007669"/>
    <property type="project" value="UniProtKB-UniRule"/>
</dbReference>
<comment type="subcellular location">
    <subcellularLocation>
        <location evidence="9">Endoplasmic reticulum membrane</location>
        <topology evidence="9">Multi-pass membrane protein</topology>
    </subcellularLocation>
    <subcellularLocation>
        <location evidence="9">Golgi apparatus membrane</location>
        <topology evidence="9">Multi-pass membrane protein</topology>
    </subcellularLocation>
</comment>
<dbReference type="Proteomes" id="UP000000673">
    <property type="component" value="Unassembled WGS sequence"/>
</dbReference>
<dbReference type="HOGENOM" id="CLU_047877_1_0_1"/>
<reference evidence="11" key="3">
    <citation type="journal article" date="2013" name="Nucleic Acids Res.">
        <title>The genome of Anopheles darlingi, the main neotropical malaria vector.</title>
        <authorList>
            <person name="Marinotti O."/>
            <person name="Cerqueira G.C."/>
            <person name="de Almeida L.G."/>
            <person name="Ferro M.I."/>
            <person name="Loreto E.L."/>
            <person name="Zaha A."/>
            <person name="Teixeira S.M."/>
            <person name="Wespiser A.R."/>
            <person name="Almeida E Silva A."/>
            <person name="Schlindwein A.D."/>
            <person name="Pacheco A.C."/>
            <person name="Silva A.L."/>
            <person name="Graveley B.R."/>
            <person name="Walenz B.P."/>
            <person name="Lima Bde A."/>
            <person name="Ribeiro C.A."/>
            <person name="Nunes-Silva C.G."/>
            <person name="de Carvalho C.R."/>
            <person name="Soares C.M."/>
            <person name="de Menezes C.B."/>
            <person name="Matiolli C."/>
            <person name="Caffrey D."/>
            <person name="Araujo D.A."/>
            <person name="de Oliveira D.M."/>
            <person name="Golenbock D."/>
            <person name="Grisard E.C."/>
            <person name="Fantinatti-Garboggini F."/>
            <person name="de Carvalho F.M."/>
            <person name="Barcellos F.G."/>
            <person name="Prosdocimi F."/>
            <person name="May G."/>
            <person name="Azevedo Junior G.M."/>
            <person name="Guimaraes G.M."/>
            <person name="Goldman G.H."/>
            <person name="Padilha I.Q."/>
            <person name="Batista Jda S."/>
            <person name="Ferro J.A."/>
            <person name="Ribeiro J.M."/>
            <person name="Fietto J.L."/>
            <person name="Dabbas K.M."/>
            <person name="Cerdeira L."/>
            <person name="Agnez-Lima L.F."/>
            <person name="Brocchi M."/>
            <person name="de Carvalho M.O."/>
            <person name="Teixeira Mde M."/>
            <person name="Diniz Maia Mde M."/>
            <person name="Goldman M.H."/>
            <person name="Cruz Schneider M.P."/>
            <person name="Felipe M.S."/>
            <person name="Hungria M."/>
            <person name="Nicolas M.F."/>
            <person name="Pereira M."/>
            <person name="Montes M.A."/>
            <person name="Cantao M.E."/>
            <person name="Vincentz M."/>
            <person name="Rafael M.S."/>
            <person name="Silverman N."/>
            <person name="Stoco P.H."/>
            <person name="Souza R.C."/>
            <person name="Vicentini R."/>
            <person name="Gazzinelli R.T."/>
            <person name="Neves Rde O."/>
            <person name="Silva R."/>
            <person name="Astolfi-Filho S."/>
            <person name="Maciel T.E."/>
            <person name="Urmenyi T.P."/>
            <person name="Tadei W.P."/>
            <person name="Camargo E.P."/>
            <person name="de Vasconcelos A.T."/>
        </authorList>
    </citation>
    <scope>NUCLEOTIDE SEQUENCE</scope>
</reference>
<dbReference type="GO" id="GO:0000139">
    <property type="term" value="C:Golgi membrane"/>
    <property type="evidence" value="ECO:0007669"/>
    <property type="project" value="UniProtKB-SubCell"/>
</dbReference>
<reference evidence="11" key="2">
    <citation type="submission" date="2010-05" db="EMBL/GenBank/DDBJ databases">
        <authorList>
            <person name="Almeida L.G."/>
            <person name="Nicolas M.F."/>
            <person name="Souza R.C."/>
            <person name="Vasconcelos A.T.R."/>
        </authorList>
    </citation>
    <scope>NUCLEOTIDE SEQUENCE</scope>
</reference>
<dbReference type="VEuPathDB" id="VectorBase:ADAR2_003733"/>
<organism evidence="11">
    <name type="scientific">Anopheles darlingi</name>
    <name type="common">Mosquito</name>
    <dbReference type="NCBI Taxonomy" id="43151"/>
    <lineage>
        <taxon>Eukaryota</taxon>
        <taxon>Metazoa</taxon>
        <taxon>Ecdysozoa</taxon>
        <taxon>Arthropoda</taxon>
        <taxon>Hexapoda</taxon>
        <taxon>Insecta</taxon>
        <taxon>Pterygota</taxon>
        <taxon>Neoptera</taxon>
        <taxon>Endopterygota</taxon>
        <taxon>Diptera</taxon>
        <taxon>Nematocera</taxon>
        <taxon>Culicoidea</taxon>
        <taxon>Culicidae</taxon>
        <taxon>Anophelinae</taxon>
        <taxon>Anopheles</taxon>
    </lineage>
</organism>
<accession>W5J4W1</accession>
<dbReference type="EMBL" id="ADMH02002134">
    <property type="protein sequence ID" value="ETN58433.1"/>
    <property type="molecule type" value="Genomic_DNA"/>
</dbReference>
<dbReference type="GO" id="GO:0005793">
    <property type="term" value="C:endoplasmic reticulum-Golgi intermediate compartment"/>
    <property type="evidence" value="ECO:0007669"/>
    <property type="project" value="UniProtKB-UniRule"/>
</dbReference>
<evidence type="ECO:0000256" key="1">
    <source>
        <dbReference type="ARBA" id="ARBA00009727"/>
    </source>
</evidence>
<dbReference type="Pfam" id="PF03878">
    <property type="entry name" value="YIF1"/>
    <property type="match status" value="1"/>
</dbReference>
<dbReference type="EnsemblMetazoa" id="ADAC010027-RA">
    <property type="protein sequence ID" value="ADAC010027-PA"/>
    <property type="gene ID" value="ADAC010027"/>
</dbReference>
<evidence type="ECO:0000256" key="3">
    <source>
        <dbReference type="ARBA" id="ARBA00022692"/>
    </source>
</evidence>
<evidence type="ECO:0000256" key="4">
    <source>
        <dbReference type="ARBA" id="ARBA00022824"/>
    </source>
</evidence>
<keyword evidence="2 9" id="KW-0813">Transport</keyword>
<feature type="transmembrane region" description="Helical" evidence="9">
    <location>
        <begin position="215"/>
        <end position="234"/>
    </location>
</feature>
<name>W5J4W1_ANODA</name>
<dbReference type="AlphaFoldDB" id="W5J4W1"/>
<feature type="transmembrane region" description="Helical" evidence="9">
    <location>
        <begin position="280"/>
        <end position="300"/>
    </location>
</feature>
<comment type="function">
    <text evidence="9">Has a role in transport between endoplasmic reticulum and Golgi.</text>
</comment>
<dbReference type="InterPro" id="IPR005578">
    <property type="entry name" value="Yif1_fam"/>
</dbReference>
<sequence>MNFNAQAGSDGRPHRLSKKPKRVSDVNAMGSTIPYQQMTSQPPSNQYMPTDPNLQYMANNPSLQYANDPNNYYGQQQAPQPPQPAYGYIPPPTQAPLADVSRQPNHGPGLGMGPPMGQQGGGMGQQFAMFQQPIVQDMAMQYGQRLADQGKEIVHSQIEKYLPTSKLKYYFAVDNLYVIRKLKVIFFPFLHQDWSMKYDHENPVQPLYDINAPDLYIPAMSYITYIVLAGIALGMQNRFSSEQLGIQASSALAYSIFEMVIYTLTLYISNISTSIGTFDLLALTGYKYLAIVAIVASSILLKRTGYYLALIYTSAMLAFFMLRTLKAKVLTEPVQIQSSVGYDPYAQQQTDYHLGRKRKLYFLFLVTGLQPVLAFWLTVHLIVSDPVQGA</sequence>
<reference evidence="12" key="4">
    <citation type="submission" date="2015-06" db="UniProtKB">
        <authorList>
            <consortium name="EnsemblMetazoa"/>
        </authorList>
    </citation>
    <scope>IDENTIFICATION</scope>
</reference>
<evidence type="ECO:0000256" key="6">
    <source>
        <dbReference type="ARBA" id="ARBA00022989"/>
    </source>
</evidence>
<dbReference type="PANTHER" id="PTHR14083">
    <property type="entry name" value="YIP1 INTERACTING FACTOR HOMOLOG YIF1 PROTEIN"/>
    <property type="match status" value="1"/>
</dbReference>
<dbReference type="GO" id="GO:0030134">
    <property type="term" value="C:COPII-coated ER to Golgi transport vesicle"/>
    <property type="evidence" value="ECO:0007669"/>
    <property type="project" value="TreeGrafter"/>
</dbReference>
<feature type="transmembrane region" description="Helical" evidence="9">
    <location>
        <begin position="306"/>
        <end position="325"/>
    </location>
</feature>
<keyword evidence="13" id="KW-1185">Reference proteome</keyword>
<keyword evidence="5 9" id="KW-0653">Protein transport</keyword>
<reference evidence="11 13" key="1">
    <citation type="journal article" date="2010" name="BMC Genomics">
        <title>Combination of measures distinguishes pre-miRNAs from other stem-loops in the genome of the newly sequenced Anopheles darlingi.</title>
        <authorList>
            <person name="Mendes N.D."/>
            <person name="Freitas A.T."/>
            <person name="Vasconcelos A.T."/>
            <person name="Sagot M.F."/>
        </authorList>
    </citation>
    <scope>NUCLEOTIDE SEQUENCE</scope>
</reference>
<keyword evidence="7 9" id="KW-0333">Golgi apparatus</keyword>
<keyword evidence="6 9" id="KW-1133">Transmembrane helix</keyword>
<dbReference type="VEuPathDB" id="VectorBase:ADAC010027"/>
<dbReference type="GO" id="GO:0005789">
    <property type="term" value="C:endoplasmic reticulum membrane"/>
    <property type="evidence" value="ECO:0007669"/>
    <property type="project" value="UniProtKB-SubCell"/>
</dbReference>
<feature type="region of interest" description="Disordered" evidence="10">
    <location>
        <begin position="1"/>
        <end position="24"/>
    </location>
</feature>
<dbReference type="OrthoDB" id="337750at2759"/>
<dbReference type="eggNOG" id="KOG3094">
    <property type="taxonomic scope" value="Eukaryota"/>
</dbReference>
<evidence type="ECO:0000256" key="5">
    <source>
        <dbReference type="ARBA" id="ARBA00022927"/>
    </source>
</evidence>
<evidence type="ECO:0000256" key="8">
    <source>
        <dbReference type="ARBA" id="ARBA00023136"/>
    </source>
</evidence>
<dbReference type="OMA" id="GYQRFAS"/>
<comment type="similarity">
    <text evidence="1 9">Belongs to the YIF1 family.</text>
</comment>
<evidence type="ECO:0000256" key="7">
    <source>
        <dbReference type="ARBA" id="ARBA00023034"/>
    </source>
</evidence>
<evidence type="ECO:0000256" key="2">
    <source>
        <dbReference type="ARBA" id="ARBA00022448"/>
    </source>
</evidence>
<feature type="transmembrane region" description="Helical" evidence="9">
    <location>
        <begin position="360"/>
        <end position="383"/>
    </location>
</feature>
<protein>
    <recommendedName>
        <fullName evidence="9">Protein YIF1</fullName>
    </recommendedName>
</protein>
<gene>
    <name evidence="11" type="ORF">AND_010027</name>
</gene>
<dbReference type="PANTHER" id="PTHR14083:SF0">
    <property type="entry name" value="YIP1D-INTERACTING FACTOR 1, ISOFORM C"/>
    <property type="match status" value="1"/>
</dbReference>
<feature type="transmembrane region" description="Helical" evidence="9">
    <location>
        <begin position="246"/>
        <end position="268"/>
    </location>
</feature>
<evidence type="ECO:0000256" key="9">
    <source>
        <dbReference type="RuleBase" id="RU368073"/>
    </source>
</evidence>
<evidence type="ECO:0000256" key="10">
    <source>
        <dbReference type="SAM" id="MobiDB-lite"/>
    </source>
</evidence>
<proteinExistence type="inferred from homology"/>
<dbReference type="FunCoup" id="W5J4W1">
    <property type="interactions" value="1477"/>
</dbReference>
<evidence type="ECO:0000313" key="11">
    <source>
        <dbReference type="EMBL" id="ETN58433.1"/>
    </source>
</evidence>
<keyword evidence="4 9" id="KW-0256">Endoplasmic reticulum</keyword>
<keyword evidence="8 9" id="KW-0472">Membrane</keyword>
<dbReference type="GO" id="GO:0015031">
    <property type="term" value="P:protein transport"/>
    <property type="evidence" value="ECO:0007669"/>
    <property type="project" value="UniProtKB-KW"/>
</dbReference>
<evidence type="ECO:0000313" key="13">
    <source>
        <dbReference type="Proteomes" id="UP000000673"/>
    </source>
</evidence>